<dbReference type="InterPro" id="IPR005475">
    <property type="entry name" value="Transketolase-like_Pyr-bd"/>
</dbReference>
<dbReference type="InterPro" id="IPR029061">
    <property type="entry name" value="THDP-binding"/>
</dbReference>
<reference evidence="2 3" key="1">
    <citation type="submission" date="2012-03" db="EMBL/GenBank/DDBJ databases">
        <title>The Genome Sequence of Bartonella washoensis 085-0475.</title>
        <authorList>
            <consortium name="The Broad Institute Genome Sequencing Platform"/>
            <consortium name="The Broad Institute Genome Sequencing Center for Infectious Disease"/>
            <person name="Feldgarden M."/>
            <person name="Kirby J."/>
            <person name="Kosoy M."/>
            <person name="Birtles R."/>
            <person name="Probert W.S."/>
            <person name="Chiaraviglio L."/>
            <person name="Young S.K."/>
            <person name="Zeng Q."/>
            <person name="Gargeya S."/>
            <person name="Fitzgerald M."/>
            <person name="Haas B."/>
            <person name="Abouelleil A."/>
            <person name="Alvarado L."/>
            <person name="Arachchi H.M."/>
            <person name="Berlin A."/>
            <person name="Chapman S.B."/>
            <person name="Gearin G."/>
            <person name="Goldberg J."/>
            <person name="Griggs A."/>
            <person name="Gujja S."/>
            <person name="Hansen M."/>
            <person name="Heiman D."/>
            <person name="Howarth C."/>
            <person name="Larimer J."/>
            <person name="Lui A."/>
            <person name="MacDonald P.J.P."/>
            <person name="McCowen C."/>
            <person name="Montmayeur A."/>
            <person name="Murphy C."/>
            <person name="Neiman D."/>
            <person name="Pearson M."/>
            <person name="Priest M."/>
            <person name="Roberts A."/>
            <person name="Saif S."/>
            <person name="Shea T."/>
            <person name="Sisk P."/>
            <person name="Stolte C."/>
            <person name="Sykes S."/>
            <person name="Wortman J."/>
            <person name="Nusbaum C."/>
            <person name="Birren B."/>
        </authorList>
    </citation>
    <scope>NUCLEOTIDE SEQUENCE [LARGE SCALE GENOMIC DNA]</scope>
    <source>
        <strain evidence="2 3">085-0475</strain>
    </source>
</reference>
<dbReference type="PANTHER" id="PTHR43825:SF1">
    <property type="entry name" value="TRANSKETOLASE-LIKE PYRIMIDINE-BINDING DOMAIN-CONTAINING PROTEIN"/>
    <property type="match status" value="1"/>
</dbReference>
<evidence type="ECO:0000313" key="3">
    <source>
        <dbReference type="Proteomes" id="UP000002646"/>
    </source>
</evidence>
<sequence length="111" mass="12031">MNTYKLDVTYCKNSVRLIGINAGISHGPLGATHHAISDFASLRAIPNIPVIAPADNKETEAALLSTLSNPMPVYISLEKSAVANIHRDVSKIDICKNSVIKRVKRYSLACN</sequence>
<comment type="caution">
    <text evidence="2">The sequence shown here is derived from an EMBL/GenBank/DDBJ whole genome shotgun (WGS) entry which is preliminary data.</text>
</comment>
<evidence type="ECO:0000259" key="1">
    <source>
        <dbReference type="Pfam" id="PF02779"/>
    </source>
</evidence>
<dbReference type="Gene3D" id="3.40.50.970">
    <property type="match status" value="1"/>
</dbReference>
<feature type="domain" description="Transketolase-like pyrimidine-binding" evidence="1">
    <location>
        <begin position="8"/>
        <end position="82"/>
    </location>
</feature>
<dbReference type="PATRIC" id="fig|1094564.3.peg.1652"/>
<accession>J0QJK4</accession>
<dbReference type="EMBL" id="AILX01000030">
    <property type="protein sequence ID" value="EJF83109.1"/>
    <property type="molecule type" value="Genomic_DNA"/>
</dbReference>
<dbReference type="InterPro" id="IPR051157">
    <property type="entry name" value="PDH/Transketolase"/>
</dbReference>
<dbReference type="PANTHER" id="PTHR43825">
    <property type="entry name" value="PYRUVATE DEHYDROGENASE E1 COMPONENT"/>
    <property type="match status" value="1"/>
</dbReference>
<dbReference type="Pfam" id="PF02779">
    <property type="entry name" value="Transket_pyr"/>
    <property type="match status" value="1"/>
</dbReference>
<gene>
    <name evidence="2" type="ORF">MCW_01403</name>
</gene>
<organism evidence="2 3">
    <name type="scientific">Cardidatus Bartonella washoeensis 085-0475</name>
    <dbReference type="NCBI Taxonomy" id="1094564"/>
    <lineage>
        <taxon>Bacteria</taxon>
        <taxon>Pseudomonadati</taxon>
        <taxon>Pseudomonadota</taxon>
        <taxon>Alphaproteobacteria</taxon>
        <taxon>Hyphomicrobiales</taxon>
        <taxon>Bartonellaceae</taxon>
        <taxon>Bartonella</taxon>
    </lineage>
</organism>
<dbReference type="RefSeq" id="WP_006926189.1">
    <property type="nucleotide sequence ID" value="NZ_JH725103.1"/>
</dbReference>
<protein>
    <recommendedName>
        <fullName evidence="1">Transketolase-like pyrimidine-binding domain-containing protein</fullName>
    </recommendedName>
</protein>
<dbReference type="Proteomes" id="UP000002646">
    <property type="component" value="Unassembled WGS sequence"/>
</dbReference>
<dbReference type="STRING" id="1094564.MCW_01403"/>
<evidence type="ECO:0000313" key="2">
    <source>
        <dbReference type="EMBL" id="EJF83109.1"/>
    </source>
</evidence>
<dbReference type="AlphaFoldDB" id="J0QJK4"/>
<dbReference type="HOGENOM" id="CLU_2153385_0_0_5"/>
<name>J0QJK4_9HYPH</name>
<proteinExistence type="predicted"/>
<dbReference type="SUPFAM" id="SSF52518">
    <property type="entry name" value="Thiamin diphosphate-binding fold (THDP-binding)"/>
    <property type="match status" value="1"/>
</dbReference>